<name>A0ABR9N041_9MICO</name>
<keyword evidence="5" id="KW-0963">Cytoplasm</keyword>
<dbReference type="PANTHER" id="PTHR22912:SF217">
    <property type="entry name" value="DIHYDROLIPOYL DEHYDROGENASE"/>
    <property type="match status" value="1"/>
</dbReference>
<feature type="domain" description="FAD/NAD(P)-binding" evidence="16">
    <location>
        <begin position="40"/>
        <end position="356"/>
    </location>
</feature>
<keyword evidence="8 13" id="KW-0560">Oxidoreductase</keyword>
<dbReference type="Pfam" id="PF07992">
    <property type="entry name" value="Pyr_redox_2"/>
    <property type="match status" value="1"/>
</dbReference>
<evidence type="ECO:0000313" key="17">
    <source>
        <dbReference type="EMBL" id="MBE1877007.1"/>
    </source>
</evidence>
<comment type="catalytic activity">
    <reaction evidence="12 13">
        <text>N(6)-[(R)-dihydrolipoyl]-L-lysyl-[protein] + NAD(+) = N(6)-[(R)-lipoyl]-L-lysyl-[protein] + NADH + H(+)</text>
        <dbReference type="Rhea" id="RHEA:15045"/>
        <dbReference type="Rhea" id="RHEA-COMP:10474"/>
        <dbReference type="Rhea" id="RHEA-COMP:10475"/>
        <dbReference type="ChEBI" id="CHEBI:15378"/>
        <dbReference type="ChEBI" id="CHEBI:57540"/>
        <dbReference type="ChEBI" id="CHEBI:57945"/>
        <dbReference type="ChEBI" id="CHEBI:83099"/>
        <dbReference type="ChEBI" id="CHEBI:83100"/>
        <dbReference type="EC" id="1.8.1.4"/>
    </reaction>
</comment>
<dbReference type="PIRSF" id="PIRSF000350">
    <property type="entry name" value="Mercury_reductase_MerA"/>
    <property type="match status" value="1"/>
</dbReference>
<dbReference type="InterPro" id="IPR016156">
    <property type="entry name" value="FAD/NAD-linked_Rdtase_dimer_sf"/>
</dbReference>
<dbReference type="PRINTS" id="PR00411">
    <property type="entry name" value="PNDRDTASEI"/>
</dbReference>
<dbReference type="InterPro" id="IPR023753">
    <property type="entry name" value="FAD/NAD-binding_dom"/>
</dbReference>
<evidence type="ECO:0000256" key="11">
    <source>
        <dbReference type="ARBA" id="ARBA00023284"/>
    </source>
</evidence>
<accession>A0ABR9N041</accession>
<evidence type="ECO:0000256" key="3">
    <source>
        <dbReference type="ARBA" id="ARBA00012608"/>
    </source>
</evidence>
<comment type="similarity">
    <text evidence="2 13">Belongs to the class-I pyridine nucleotide-disulfide oxidoreductase family.</text>
</comment>
<evidence type="ECO:0000256" key="9">
    <source>
        <dbReference type="ARBA" id="ARBA00023027"/>
    </source>
</evidence>
<evidence type="ECO:0000256" key="1">
    <source>
        <dbReference type="ARBA" id="ARBA00004496"/>
    </source>
</evidence>
<dbReference type="PROSITE" id="PS00076">
    <property type="entry name" value="PYRIDINE_REDOX_1"/>
    <property type="match status" value="1"/>
</dbReference>
<evidence type="ECO:0000259" key="16">
    <source>
        <dbReference type="Pfam" id="PF07992"/>
    </source>
</evidence>
<dbReference type="Gene3D" id="3.50.50.60">
    <property type="entry name" value="FAD/NAD(P)-binding domain"/>
    <property type="match status" value="2"/>
</dbReference>
<evidence type="ECO:0000256" key="7">
    <source>
        <dbReference type="ARBA" id="ARBA00022827"/>
    </source>
</evidence>
<dbReference type="InterPro" id="IPR012999">
    <property type="entry name" value="Pyr_OxRdtase_I_AS"/>
</dbReference>
<dbReference type="PRINTS" id="PR00368">
    <property type="entry name" value="FADPNR"/>
</dbReference>
<evidence type="ECO:0000259" key="15">
    <source>
        <dbReference type="Pfam" id="PF02852"/>
    </source>
</evidence>
<evidence type="ECO:0000313" key="18">
    <source>
        <dbReference type="Proteomes" id="UP000625527"/>
    </source>
</evidence>
<sequence length="510" mass="52592">MSGGASGAHKAAVHLRRTTAGARSNAVPPTATTAGNPGTFDLVVLGGGSGGYSAALRAAQLGLSVALIEEDKLGGTCLHNGCIPTKALLHAAEVADVAREGSRLGVRTALDGIDMAGVHAYKDSVVAGLHKGLRSLIASRDVTFVTGHGTLVAPGVVEAGGVRYSGRHVVLATGSYARTLPGLEIGDRVITSDQALTLDHVPDSVVVLGGGVIGVEFASVWRSFGADVQIVEALDHLVPSEDVALSTALERAFRKRGIGFTLGDRFAEVKRSDDGVRVTLESGRTFDADLLLVAVGRGPRTADLGFEAAGVRLERGFVVTDERLRTGVTTPDGGHVWAVGDIVPGLQLAHRGFAQGIFVAESVAAASGVAPDASAPGLGEPLPVDETTIPRITYCEPEVASVGVTQARAEDLYGADAVETLEYNLAGNGRSRILGTTGFAKLVRRKDGPVVGMHLIGSRVGELIGEGQLIVGWEAFPEDVASLVHAHPTQNEALGEAHMALAGKPLHAHN</sequence>
<dbReference type="SUPFAM" id="SSF51905">
    <property type="entry name" value="FAD/NAD(P)-binding domain"/>
    <property type="match status" value="1"/>
</dbReference>
<keyword evidence="7 13" id="KW-0274">FAD</keyword>
<organism evidence="17 18">
    <name type="scientific">Myceligenerans pegani</name>
    <dbReference type="NCBI Taxonomy" id="2776917"/>
    <lineage>
        <taxon>Bacteria</taxon>
        <taxon>Bacillati</taxon>
        <taxon>Actinomycetota</taxon>
        <taxon>Actinomycetes</taxon>
        <taxon>Micrococcales</taxon>
        <taxon>Promicromonosporaceae</taxon>
        <taxon>Myceligenerans</taxon>
    </lineage>
</organism>
<evidence type="ECO:0000256" key="2">
    <source>
        <dbReference type="ARBA" id="ARBA00007532"/>
    </source>
</evidence>
<dbReference type="Pfam" id="PF02852">
    <property type="entry name" value="Pyr_redox_dim"/>
    <property type="match status" value="1"/>
</dbReference>
<evidence type="ECO:0000256" key="8">
    <source>
        <dbReference type="ARBA" id="ARBA00023002"/>
    </source>
</evidence>
<protein>
    <recommendedName>
        <fullName evidence="4 13">Dihydrolipoyl dehydrogenase</fullName>
        <ecNumber evidence="3 13">1.8.1.4</ecNumber>
    </recommendedName>
</protein>
<evidence type="ECO:0000256" key="4">
    <source>
        <dbReference type="ARBA" id="ARBA00016961"/>
    </source>
</evidence>
<dbReference type="Proteomes" id="UP000625527">
    <property type="component" value="Unassembled WGS sequence"/>
</dbReference>
<dbReference type="NCBIfam" id="TIGR01350">
    <property type="entry name" value="lipoamide_DH"/>
    <property type="match status" value="1"/>
</dbReference>
<dbReference type="InterPro" id="IPR006258">
    <property type="entry name" value="Lipoamide_DH"/>
</dbReference>
<evidence type="ECO:0000256" key="5">
    <source>
        <dbReference type="ARBA" id="ARBA00022490"/>
    </source>
</evidence>
<dbReference type="Gene3D" id="3.30.390.30">
    <property type="match status" value="1"/>
</dbReference>
<comment type="subcellular location">
    <subcellularLocation>
        <location evidence="1">Cytoplasm</location>
    </subcellularLocation>
</comment>
<dbReference type="InterPro" id="IPR050151">
    <property type="entry name" value="Class-I_Pyr_Nuc-Dis_Oxidored"/>
</dbReference>
<dbReference type="EMBL" id="JADAQT010000095">
    <property type="protein sequence ID" value="MBE1877007.1"/>
    <property type="molecule type" value="Genomic_DNA"/>
</dbReference>
<evidence type="ECO:0000256" key="13">
    <source>
        <dbReference type="RuleBase" id="RU003692"/>
    </source>
</evidence>
<dbReference type="PANTHER" id="PTHR22912">
    <property type="entry name" value="DISULFIDE OXIDOREDUCTASE"/>
    <property type="match status" value="1"/>
</dbReference>
<evidence type="ECO:0000256" key="10">
    <source>
        <dbReference type="ARBA" id="ARBA00023157"/>
    </source>
</evidence>
<comment type="cofactor">
    <cofactor evidence="13">
        <name>FAD</name>
        <dbReference type="ChEBI" id="CHEBI:57692"/>
    </cofactor>
    <text evidence="13">Binds 1 FAD per subunit.</text>
</comment>
<dbReference type="InterPro" id="IPR001100">
    <property type="entry name" value="Pyr_nuc-diS_OxRdtase"/>
</dbReference>
<gene>
    <name evidence="17" type="primary">lpdA</name>
    <name evidence="17" type="ORF">IHE71_15030</name>
</gene>
<dbReference type="InterPro" id="IPR004099">
    <property type="entry name" value="Pyr_nucl-diS_OxRdtase_dimer"/>
</dbReference>
<keyword evidence="11 13" id="KW-0676">Redox-active center</keyword>
<feature type="region of interest" description="Disordered" evidence="14">
    <location>
        <begin position="1"/>
        <end position="33"/>
    </location>
</feature>
<dbReference type="EC" id="1.8.1.4" evidence="3 13"/>
<keyword evidence="6 13" id="KW-0285">Flavoprotein</keyword>
<keyword evidence="10" id="KW-1015">Disulfide bond</keyword>
<feature type="domain" description="Pyridine nucleotide-disulphide oxidoreductase dimerisation" evidence="15">
    <location>
        <begin position="389"/>
        <end position="497"/>
    </location>
</feature>
<comment type="miscellaneous">
    <text evidence="13">The active site is a redox-active disulfide bond.</text>
</comment>
<dbReference type="InterPro" id="IPR036188">
    <property type="entry name" value="FAD/NAD-bd_sf"/>
</dbReference>
<dbReference type="SUPFAM" id="SSF55424">
    <property type="entry name" value="FAD/NAD-linked reductases, dimerisation (C-terminal) domain"/>
    <property type="match status" value="1"/>
</dbReference>
<proteinExistence type="inferred from homology"/>
<reference evidence="17 18" key="1">
    <citation type="submission" date="2020-10" db="EMBL/GenBank/DDBJ databases">
        <title>Myceligenerans pegani sp. nov., an endophytic actinomycete isolated from Peganum harmala L. in Xinjiang, China.</title>
        <authorList>
            <person name="Xin L."/>
        </authorList>
    </citation>
    <scope>NUCLEOTIDE SEQUENCE [LARGE SCALE GENOMIC DNA]</scope>
    <source>
        <strain evidence="17 18">TRM65318</strain>
    </source>
</reference>
<evidence type="ECO:0000256" key="14">
    <source>
        <dbReference type="SAM" id="MobiDB-lite"/>
    </source>
</evidence>
<keyword evidence="18" id="KW-1185">Reference proteome</keyword>
<evidence type="ECO:0000256" key="6">
    <source>
        <dbReference type="ARBA" id="ARBA00022630"/>
    </source>
</evidence>
<keyword evidence="9 13" id="KW-0520">NAD</keyword>
<comment type="caution">
    <text evidence="17">The sequence shown here is derived from an EMBL/GenBank/DDBJ whole genome shotgun (WGS) entry which is preliminary data.</text>
</comment>
<evidence type="ECO:0000256" key="12">
    <source>
        <dbReference type="ARBA" id="ARBA00049187"/>
    </source>
</evidence>
<dbReference type="GO" id="GO:0004148">
    <property type="term" value="F:dihydrolipoyl dehydrogenase (NADH) activity"/>
    <property type="evidence" value="ECO:0007669"/>
    <property type="project" value="UniProtKB-EC"/>
</dbReference>